<evidence type="ECO:0000313" key="6">
    <source>
        <dbReference type="EMBL" id="KAL0632112.1"/>
    </source>
</evidence>
<dbReference type="EMBL" id="JBBBZM010000186">
    <property type="protein sequence ID" value="KAL0632112.1"/>
    <property type="molecule type" value="Genomic_DNA"/>
</dbReference>
<keyword evidence="2 4" id="KW-0863">Zinc-finger</keyword>
<evidence type="ECO:0000256" key="2">
    <source>
        <dbReference type="ARBA" id="ARBA00022771"/>
    </source>
</evidence>
<proteinExistence type="predicted"/>
<dbReference type="PROSITE" id="PS01360">
    <property type="entry name" value="ZF_MYND_1"/>
    <property type="match status" value="1"/>
</dbReference>
<protein>
    <submittedName>
        <fullName evidence="6">Egl nine 1</fullName>
        <ecNumber evidence="6">1.14.11.29</ecNumber>
    </submittedName>
</protein>
<dbReference type="Pfam" id="PF01753">
    <property type="entry name" value="zf-MYND"/>
    <property type="match status" value="1"/>
</dbReference>
<name>A0ABR3G8T0_9PEZI</name>
<dbReference type="EC" id="1.14.11.29" evidence="6"/>
<evidence type="ECO:0000313" key="7">
    <source>
        <dbReference type="Proteomes" id="UP001447188"/>
    </source>
</evidence>
<organism evidence="6 7">
    <name type="scientific">Discina gigas</name>
    <dbReference type="NCBI Taxonomy" id="1032678"/>
    <lineage>
        <taxon>Eukaryota</taxon>
        <taxon>Fungi</taxon>
        <taxon>Dikarya</taxon>
        <taxon>Ascomycota</taxon>
        <taxon>Pezizomycotina</taxon>
        <taxon>Pezizomycetes</taxon>
        <taxon>Pezizales</taxon>
        <taxon>Discinaceae</taxon>
        <taxon>Discina</taxon>
    </lineage>
</organism>
<reference evidence="6 7" key="1">
    <citation type="submission" date="2024-02" db="EMBL/GenBank/DDBJ databases">
        <title>Discinaceae phylogenomics.</title>
        <authorList>
            <person name="Dirks A.C."/>
            <person name="James T.Y."/>
        </authorList>
    </citation>
    <scope>NUCLEOTIDE SEQUENCE [LARGE SCALE GENOMIC DNA]</scope>
    <source>
        <strain evidence="6 7">ACD0624</strain>
    </source>
</reference>
<sequence length="211" mass="23879">MEAQITSYGQCSICNKATTMRCGSCNSSTYCSAECQKLDWPVHKILCRQFRDFGTPPAGLFRRGILFPVDQKKPKFVWVPYTVRSEPREDIDAAAFVPDLKGMTAFQRMDHTKVCSRRLKLIIGSNSDLDGSPVNMCIDEVTKGIRKSNWRGPVVILKRKGSGYEDVDMVDFRDAVDYFQTAVFQTCIDPRLREALLKNWDGDLGSLFGTR</sequence>
<keyword evidence="6" id="KW-0560">Oxidoreductase</keyword>
<dbReference type="SUPFAM" id="SSF144232">
    <property type="entry name" value="HIT/MYND zinc finger-like"/>
    <property type="match status" value="1"/>
</dbReference>
<evidence type="ECO:0000256" key="1">
    <source>
        <dbReference type="ARBA" id="ARBA00022723"/>
    </source>
</evidence>
<keyword evidence="1" id="KW-0479">Metal-binding</keyword>
<dbReference type="Proteomes" id="UP001447188">
    <property type="component" value="Unassembled WGS sequence"/>
</dbReference>
<evidence type="ECO:0000256" key="3">
    <source>
        <dbReference type="ARBA" id="ARBA00022833"/>
    </source>
</evidence>
<dbReference type="Gene3D" id="6.10.140.2220">
    <property type="match status" value="1"/>
</dbReference>
<dbReference type="PROSITE" id="PS50865">
    <property type="entry name" value="ZF_MYND_2"/>
    <property type="match status" value="1"/>
</dbReference>
<keyword evidence="3" id="KW-0862">Zinc</keyword>
<comment type="caution">
    <text evidence="6">The sequence shown here is derived from an EMBL/GenBank/DDBJ whole genome shotgun (WGS) entry which is preliminary data.</text>
</comment>
<feature type="domain" description="MYND-type" evidence="5">
    <location>
        <begin position="11"/>
        <end position="47"/>
    </location>
</feature>
<keyword evidence="7" id="KW-1185">Reference proteome</keyword>
<accession>A0ABR3G8T0</accession>
<gene>
    <name evidence="6" type="primary">EGLN1</name>
    <name evidence="6" type="ORF">Q9L58_009012</name>
</gene>
<evidence type="ECO:0000259" key="5">
    <source>
        <dbReference type="PROSITE" id="PS50865"/>
    </source>
</evidence>
<dbReference type="GO" id="GO:0160082">
    <property type="term" value="F:hypoxia-inducible factor-proline dioxygenase activity"/>
    <property type="evidence" value="ECO:0007669"/>
    <property type="project" value="UniProtKB-EC"/>
</dbReference>
<evidence type="ECO:0000256" key="4">
    <source>
        <dbReference type="PROSITE-ProRule" id="PRU00134"/>
    </source>
</evidence>
<dbReference type="InterPro" id="IPR002893">
    <property type="entry name" value="Znf_MYND"/>
</dbReference>